<dbReference type="InterPro" id="IPR044862">
    <property type="entry name" value="Pro_4_hyd_alph_FE2OG_OXY"/>
</dbReference>
<dbReference type="EMBL" id="KE504122">
    <property type="protein sequence ID" value="EPT06126.1"/>
    <property type="molecule type" value="Genomic_DNA"/>
</dbReference>
<evidence type="ECO:0000259" key="2">
    <source>
        <dbReference type="Pfam" id="PF13640"/>
    </source>
</evidence>
<proteinExistence type="predicted"/>
<organism evidence="3 4">
    <name type="scientific">Fomitopsis schrenkii</name>
    <name type="common">Brown rot fungus</name>
    <dbReference type="NCBI Taxonomy" id="2126942"/>
    <lineage>
        <taxon>Eukaryota</taxon>
        <taxon>Fungi</taxon>
        <taxon>Dikarya</taxon>
        <taxon>Basidiomycota</taxon>
        <taxon>Agaricomycotina</taxon>
        <taxon>Agaricomycetes</taxon>
        <taxon>Polyporales</taxon>
        <taxon>Fomitopsis</taxon>
    </lineage>
</organism>
<gene>
    <name evidence="3" type="ORF">FOMPIDRAFT_96426</name>
</gene>
<feature type="compositionally biased region" description="Low complexity" evidence="1">
    <location>
        <begin position="31"/>
        <end position="46"/>
    </location>
</feature>
<feature type="region of interest" description="Disordered" evidence="1">
    <location>
        <begin position="1176"/>
        <end position="1196"/>
    </location>
</feature>
<dbReference type="AlphaFoldDB" id="S8FYG4"/>
<dbReference type="PANTHER" id="PTHR33099:SF7">
    <property type="entry name" value="MYND-TYPE DOMAIN-CONTAINING PROTEIN"/>
    <property type="match status" value="1"/>
</dbReference>
<sequence length="1212" mass="133215">MTENHPAASLADATSRPSRTDDSMDVDTPGEDQSSQSDTESVSSEEPAIENPCQDIRGELEKILQGDVAKAFKGSYSFHRSHPNAPNPGLFLLPNDIGGVGLPLSKRDAEAVKSGCRQAPFGKGERTVVDTTVRDTWEMDANQVQFRNPLWQSFVQGIVTNVCTELGVNVAVSQPRCELYKLLLYETGSHFLPHVDTEKANGMFATIVIVLPSKFTGGAAHLSHGMLSTVYDTASVSELQTTALAWYTDVMHEIKPITSGYRLALSYNLLHTANTLRPSLPDNDAAVNALRHILLSWKQANPDCAPRKIVYLLDHKYSQANLKGSALKGADAHKLAILDALAKQLGFRLGMASLECHLSGCADDDMGCSYGRRRRWGYYDDYGDSEGGMDSDDVGFGEVEDRDVSITNLVTLDGDELQEDPLDFDEELDPTIPQDLMEKVEAGPHDEQDYEGYMGNGAGSLERWYRRTVLVIWPQGFSMDMTFEDDISEAIEELTHVDPGKPHKRERKLVDFLLRVAAARPENRAEIAETLSDAACTWKDTAMFERIITTCAASAGVRLMGNVVIFRCVEEFGFELLHPILKKMLQAERINFERFQFLDELQNWSSARVNAPDAGNVNSWIIEQRQYFIEHLEKPNPNDSQILVDLCLRYGGYRVLNDTFIPQLKLVADTTFLVSMVIVLQKDKIKPGVSTQDQALLSGAVTDLLSHAIAKVDFFTPAPPRNAMSTQMAMRLVELALVTRNDALVGNALQRLTDMTNVAPAVVQSRVREVLLPMVPLIDAKLKTRPVDMPPVPGVQDFYEATVRLFSGSILSGVGPNKSDLTMLMDVCGIHGGVDVLSKQVWPALKTSKFQANVYTDFTEQLQKHKAQLHPSNTGVSVDSIITDAVRQAIQQTPFAQYIALPYGYSWARGNGTHENRSKTLELLRLCLTTGNRASTSLVFRRLLDPSFHKPEYIENVLVPFLPELRQFLINNRVSLAEEPFSAVFKSIIMLWASKVLGSKPNQATDTLIAKMRGHPCKCLYCTQAFNFLTTSVDKTCRLERIGAPKRKHLEQELSRHAHGAATWVMIPGSPQGLTITKTDTIYQPVKWKVTHARGSNILKTVSADQKELQTIFGADYQAIMDMLAGRIPAVPSSRMPGLSVNAGTPSNATAVASSSNASAAASTGASLAITAPSLGVGSSTPDAPQAGATSLVSRKRKRVANSSDVIDLTSD</sequence>
<dbReference type="Proteomes" id="UP000015241">
    <property type="component" value="Unassembled WGS sequence"/>
</dbReference>
<dbReference type="OrthoDB" id="3269573at2759"/>
<feature type="region of interest" description="Disordered" evidence="1">
    <location>
        <begin position="1"/>
        <end position="53"/>
    </location>
</feature>
<dbReference type="HOGENOM" id="CLU_007520_1_2_1"/>
<accession>S8FYG4</accession>
<reference evidence="3 4" key="1">
    <citation type="journal article" date="2012" name="Science">
        <title>The Paleozoic origin of enzymatic lignin decomposition reconstructed from 31 fungal genomes.</title>
        <authorList>
            <person name="Floudas D."/>
            <person name="Binder M."/>
            <person name="Riley R."/>
            <person name="Barry K."/>
            <person name="Blanchette R.A."/>
            <person name="Henrissat B."/>
            <person name="Martinez A.T."/>
            <person name="Otillar R."/>
            <person name="Spatafora J.W."/>
            <person name="Yadav J.S."/>
            <person name="Aerts A."/>
            <person name="Benoit I."/>
            <person name="Boyd A."/>
            <person name="Carlson A."/>
            <person name="Copeland A."/>
            <person name="Coutinho P.M."/>
            <person name="de Vries R.P."/>
            <person name="Ferreira P."/>
            <person name="Findley K."/>
            <person name="Foster B."/>
            <person name="Gaskell J."/>
            <person name="Glotzer D."/>
            <person name="Gorecki P."/>
            <person name="Heitman J."/>
            <person name="Hesse C."/>
            <person name="Hori C."/>
            <person name="Igarashi K."/>
            <person name="Jurgens J.A."/>
            <person name="Kallen N."/>
            <person name="Kersten P."/>
            <person name="Kohler A."/>
            <person name="Kuees U."/>
            <person name="Kumar T.K.A."/>
            <person name="Kuo A."/>
            <person name="LaButti K."/>
            <person name="Larrondo L.F."/>
            <person name="Lindquist E."/>
            <person name="Ling A."/>
            <person name="Lombard V."/>
            <person name="Lucas S."/>
            <person name="Lundell T."/>
            <person name="Martin R."/>
            <person name="McLaughlin D.J."/>
            <person name="Morgenstern I."/>
            <person name="Morin E."/>
            <person name="Murat C."/>
            <person name="Nagy L.G."/>
            <person name="Nolan M."/>
            <person name="Ohm R.A."/>
            <person name="Patyshakuliyeva A."/>
            <person name="Rokas A."/>
            <person name="Ruiz-Duenas F.J."/>
            <person name="Sabat G."/>
            <person name="Salamov A."/>
            <person name="Samejima M."/>
            <person name="Schmutz J."/>
            <person name="Slot J.C."/>
            <person name="St John F."/>
            <person name="Stenlid J."/>
            <person name="Sun H."/>
            <person name="Sun S."/>
            <person name="Syed K."/>
            <person name="Tsang A."/>
            <person name="Wiebenga A."/>
            <person name="Young D."/>
            <person name="Pisabarro A."/>
            <person name="Eastwood D.C."/>
            <person name="Martin F."/>
            <person name="Cullen D."/>
            <person name="Grigoriev I.V."/>
            <person name="Hibbett D.S."/>
        </authorList>
    </citation>
    <scope>NUCLEOTIDE SEQUENCE</scope>
    <source>
        <strain evidence="4">FP-58527</strain>
    </source>
</reference>
<dbReference type="PANTHER" id="PTHR33099">
    <property type="entry name" value="FE2OG DIOXYGENASE DOMAIN-CONTAINING PROTEIN"/>
    <property type="match status" value="1"/>
</dbReference>
<keyword evidence="4" id="KW-1185">Reference proteome</keyword>
<dbReference type="eggNOG" id="ENOG502RY49">
    <property type="taxonomic scope" value="Eukaryota"/>
</dbReference>
<dbReference type="Gene3D" id="2.60.120.620">
    <property type="entry name" value="q2cbj1_9rhob like domain"/>
    <property type="match status" value="1"/>
</dbReference>
<dbReference type="InParanoid" id="S8FYG4"/>
<evidence type="ECO:0000313" key="3">
    <source>
        <dbReference type="EMBL" id="EPT06126.1"/>
    </source>
</evidence>
<feature type="domain" description="Prolyl 4-hydroxylase alpha subunit Fe(2+) 2OG dioxygenase" evidence="2">
    <location>
        <begin position="181"/>
        <end position="267"/>
    </location>
</feature>
<evidence type="ECO:0000313" key="4">
    <source>
        <dbReference type="Proteomes" id="UP000015241"/>
    </source>
</evidence>
<evidence type="ECO:0000256" key="1">
    <source>
        <dbReference type="SAM" id="MobiDB-lite"/>
    </source>
</evidence>
<dbReference type="Pfam" id="PF13640">
    <property type="entry name" value="2OG-FeII_Oxy_3"/>
    <property type="match status" value="1"/>
</dbReference>
<name>S8FYG4_FOMSC</name>
<protein>
    <recommendedName>
        <fullName evidence="2">Prolyl 4-hydroxylase alpha subunit Fe(2+) 2OG dioxygenase domain-containing protein</fullName>
    </recommendedName>
</protein>
<feature type="compositionally biased region" description="Polar residues" evidence="1">
    <location>
        <begin position="1177"/>
        <end position="1193"/>
    </location>
</feature>